<dbReference type="EMBL" id="LAZR01030749">
    <property type="protein sequence ID" value="KKL55696.1"/>
    <property type="molecule type" value="Genomic_DNA"/>
</dbReference>
<name>A0A0F9DPG9_9ZZZZ</name>
<organism evidence="1">
    <name type="scientific">marine sediment metagenome</name>
    <dbReference type="NCBI Taxonomy" id="412755"/>
    <lineage>
        <taxon>unclassified sequences</taxon>
        <taxon>metagenomes</taxon>
        <taxon>ecological metagenomes</taxon>
    </lineage>
</organism>
<accession>A0A0F9DPG9</accession>
<dbReference type="AlphaFoldDB" id="A0A0F9DPG9"/>
<evidence type="ECO:0000313" key="1">
    <source>
        <dbReference type="EMBL" id="KKL55696.1"/>
    </source>
</evidence>
<reference evidence="1" key="1">
    <citation type="journal article" date="2015" name="Nature">
        <title>Complex archaea that bridge the gap between prokaryotes and eukaryotes.</title>
        <authorList>
            <person name="Spang A."/>
            <person name="Saw J.H."/>
            <person name="Jorgensen S.L."/>
            <person name="Zaremba-Niedzwiedzka K."/>
            <person name="Martijn J."/>
            <person name="Lind A.E."/>
            <person name="van Eijk R."/>
            <person name="Schleper C."/>
            <person name="Guy L."/>
            <person name="Ettema T.J."/>
        </authorList>
    </citation>
    <scope>NUCLEOTIDE SEQUENCE</scope>
</reference>
<proteinExistence type="predicted"/>
<protein>
    <submittedName>
        <fullName evidence="1">Uncharacterized protein</fullName>
    </submittedName>
</protein>
<gene>
    <name evidence="1" type="ORF">LCGC14_2252810</name>
</gene>
<sequence length="185" mass="21866">MFLFRRIIKEDEQFKFITGNKAFDELAPNGSLKNYIKQDTINGGKYLTYLLIERQESGNELLGLLRFRYTTIKEFLEQLSIASVSEDIKKNIEKLFSLKKYQVVYLSRIGISEKYLEMRVSQIISNFFEFLIQRKKQDIMIYAKILEDLTSVIGSKYRVLGKKHDDNWGNYCLVSKIMEFLPEKE</sequence>
<comment type="caution">
    <text evidence="1">The sequence shown here is derived from an EMBL/GenBank/DDBJ whole genome shotgun (WGS) entry which is preliminary data.</text>
</comment>